<feature type="compositionally biased region" description="Acidic residues" evidence="1">
    <location>
        <begin position="96"/>
        <end position="105"/>
    </location>
</feature>
<keyword evidence="4" id="KW-1185">Reference proteome</keyword>
<feature type="chain" id="PRO_5002723025" description="AAA+ family ATPase" evidence="2">
    <location>
        <begin position="21"/>
        <end position="105"/>
    </location>
</feature>
<evidence type="ECO:0000256" key="2">
    <source>
        <dbReference type="SAM" id="SignalP"/>
    </source>
</evidence>
<dbReference type="STRING" id="398580.Dshi_0738"/>
<accession>A8LQU0</accession>
<keyword evidence="2" id="KW-0732">Signal</keyword>
<feature type="region of interest" description="Disordered" evidence="1">
    <location>
        <begin position="74"/>
        <end position="105"/>
    </location>
</feature>
<gene>
    <name evidence="3" type="ordered locus">Dshi_0738</name>
</gene>
<reference evidence="4" key="1">
    <citation type="journal article" date="2010" name="ISME J.">
        <title>The complete genome sequence of the algal symbiont Dinoroseobacter shibae: a hitchhiker's guide to life in the sea.</title>
        <authorList>
            <person name="Wagner-Dobler I."/>
            <person name="Ballhausen B."/>
            <person name="Berger M."/>
            <person name="Brinkhoff T."/>
            <person name="Buchholz I."/>
            <person name="Bunk B."/>
            <person name="Cypionka H."/>
            <person name="Daniel R."/>
            <person name="Drepper T."/>
            <person name="Gerdts G."/>
            <person name="Hahnke S."/>
            <person name="Han C."/>
            <person name="Jahn D."/>
            <person name="Kalhoefer D."/>
            <person name="Kiss H."/>
            <person name="Klenk H.P."/>
            <person name="Kyrpides N."/>
            <person name="Liebl W."/>
            <person name="Liesegang H."/>
            <person name="Meincke L."/>
            <person name="Pati A."/>
            <person name="Petersen J."/>
            <person name="Piekarski T."/>
            <person name="Pommerenke C."/>
            <person name="Pradella S."/>
            <person name="Pukall R."/>
            <person name="Rabus R."/>
            <person name="Stackebrandt E."/>
            <person name="Thole S."/>
            <person name="Thompson L."/>
            <person name="Tielen P."/>
            <person name="Tomasch J."/>
            <person name="von Jan M."/>
            <person name="Wanphrut N."/>
            <person name="Wichels A."/>
            <person name="Zech H."/>
            <person name="Simon M."/>
        </authorList>
    </citation>
    <scope>NUCLEOTIDE SEQUENCE [LARGE SCALE GENOMIC DNA]</scope>
    <source>
        <strain evidence="4">DSM 16493 / NCIMB 14021 / DFL 12</strain>
    </source>
</reference>
<dbReference type="EMBL" id="CP000830">
    <property type="protein sequence ID" value="ABV92483.1"/>
    <property type="molecule type" value="Genomic_DNA"/>
</dbReference>
<protein>
    <recommendedName>
        <fullName evidence="5">AAA+ family ATPase</fullName>
    </recommendedName>
</protein>
<dbReference type="Proteomes" id="UP000006833">
    <property type="component" value="Chromosome"/>
</dbReference>
<evidence type="ECO:0008006" key="5">
    <source>
        <dbReference type="Google" id="ProtNLM"/>
    </source>
</evidence>
<dbReference type="HOGENOM" id="CLU_148648_0_0_5"/>
<dbReference type="AlphaFoldDB" id="A8LQU0"/>
<feature type="signal peptide" evidence="2">
    <location>
        <begin position="1"/>
        <end position="20"/>
    </location>
</feature>
<dbReference type="RefSeq" id="WP_012177415.1">
    <property type="nucleotide sequence ID" value="NC_009952.1"/>
</dbReference>
<proteinExistence type="predicted"/>
<dbReference type="OrthoDB" id="7308154at2"/>
<feature type="compositionally biased region" description="Pro residues" evidence="1">
    <location>
        <begin position="86"/>
        <end position="95"/>
    </location>
</feature>
<evidence type="ECO:0000313" key="3">
    <source>
        <dbReference type="EMBL" id="ABV92483.1"/>
    </source>
</evidence>
<sequence length="105" mass="11652">MRRLVVIFALLLAAPMPVAAQTESDEVQEGLDLLTEGARRLLEELTEELSPFLRQLEMQLDELQAYEAPEILPNGDILIRRKPDPEGVPTPPEPAPEGEDAPIDL</sequence>
<evidence type="ECO:0000313" key="4">
    <source>
        <dbReference type="Proteomes" id="UP000006833"/>
    </source>
</evidence>
<dbReference type="KEGG" id="dsh:Dshi_0738"/>
<organism evidence="3 4">
    <name type="scientific">Dinoroseobacter shibae (strain DSM 16493 / NCIMB 14021 / DFL 12)</name>
    <dbReference type="NCBI Taxonomy" id="398580"/>
    <lineage>
        <taxon>Bacteria</taxon>
        <taxon>Pseudomonadati</taxon>
        <taxon>Pseudomonadota</taxon>
        <taxon>Alphaproteobacteria</taxon>
        <taxon>Rhodobacterales</taxon>
        <taxon>Roseobacteraceae</taxon>
        <taxon>Dinoroseobacter</taxon>
    </lineage>
</organism>
<evidence type="ECO:0000256" key="1">
    <source>
        <dbReference type="SAM" id="MobiDB-lite"/>
    </source>
</evidence>
<name>A8LQU0_DINSH</name>